<protein>
    <recommendedName>
        <fullName evidence="9">Polysaccharide biosynthesis protein C-terminal domain-containing protein</fullName>
    </recommendedName>
</protein>
<keyword evidence="2" id="KW-1003">Cell membrane</keyword>
<proteinExistence type="predicted"/>
<keyword evidence="5 6" id="KW-0472">Membrane</keyword>
<feature type="transmembrane region" description="Helical" evidence="6">
    <location>
        <begin position="313"/>
        <end position="333"/>
    </location>
</feature>
<evidence type="ECO:0000313" key="8">
    <source>
        <dbReference type="Proteomes" id="UP000231503"/>
    </source>
</evidence>
<feature type="transmembrane region" description="Helical" evidence="6">
    <location>
        <begin position="196"/>
        <end position="215"/>
    </location>
</feature>
<feature type="transmembrane region" description="Helical" evidence="6">
    <location>
        <begin position="101"/>
        <end position="123"/>
    </location>
</feature>
<evidence type="ECO:0000256" key="2">
    <source>
        <dbReference type="ARBA" id="ARBA00022475"/>
    </source>
</evidence>
<comment type="caution">
    <text evidence="7">The sequence shown here is derived from an EMBL/GenBank/DDBJ whole genome shotgun (WGS) entry which is preliminary data.</text>
</comment>
<dbReference type="Proteomes" id="UP000231503">
    <property type="component" value="Unassembled WGS sequence"/>
</dbReference>
<gene>
    <name evidence="7" type="ORF">COU47_00895</name>
</gene>
<sequence length="464" mass="52984">MSNTAQQRGKDLFFTERMLASESYATISRVIVRVLALGISFFILSSLSPYEYGAYQLLIVTYAFFSAFVGWGGGVIGNDIFRFFGEGDDARAKKLFHELALYRFISGVLIWAGVFFGASLLSFRFGEEFIGIMRLLSFLFLHDIFFDLCKLLVRARLFFRAIAVRSNVNKLAQLIALAVFYFTAHIGIREVVLSEIIGAFVGLATMVPLALKAYAPWRSIASAKERFMMFGIFRSYGKWNLFRPLINNTSDLVQPWIIKVLLSTEVLGLFVVAKSIIGMVKDFFPVKSFVTLIPLVGSDAVRQQRIFTYGTKYMFLLSLVLAGGALIVFPPVIRIFFEQYTPALPFFYILLFNVPIIAFGSLLGSYLVYLRKQKFLFVKSALNETFIFVFYLVCIPLIGIWALPLERIVTPLVILPLIYFYLRRYKISIQFEWKKLFSFGEEDKVFLRTIISLSSGFLRKVVRV</sequence>
<keyword evidence="3 6" id="KW-0812">Transmembrane</keyword>
<comment type="subcellular location">
    <subcellularLocation>
        <location evidence="1">Cell membrane</location>
        <topology evidence="1">Multi-pass membrane protein</topology>
    </subcellularLocation>
</comment>
<evidence type="ECO:0000256" key="4">
    <source>
        <dbReference type="ARBA" id="ARBA00022989"/>
    </source>
</evidence>
<evidence type="ECO:0008006" key="9">
    <source>
        <dbReference type="Google" id="ProtNLM"/>
    </source>
</evidence>
<feature type="transmembrane region" description="Helical" evidence="6">
    <location>
        <begin position="129"/>
        <end position="146"/>
    </location>
</feature>
<feature type="transmembrane region" description="Helical" evidence="6">
    <location>
        <begin position="30"/>
        <end position="48"/>
    </location>
</feature>
<dbReference type="EMBL" id="PFCO01000001">
    <property type="protein sequence ID" value="PIR69975.1"/>
    <property type="molecule type" value="Genomic_DNA"/>
</dbReference>
<evidence type="ECO:0000313" key="7">
    <source>
        <dbReference type="EMBL" id="PIR69975.1"/>
    </source>
</evidence>
<feature type="transmembrane region" description="Helical" evidence="6">
    <location>
        <begin position="167"/>
        <end position="184"/>
    </location>
</feature>
<name>A0A2H0TGN6_9BACT</name>
<reference evidence="8" key="1">
    <citation type="submission" date="2017-09" db="EMBL/GenBank/DDBJ databases">
        <title>Depth-based differentiation of microbial function through sediment-hosted aquifers and enrichment of novel symbionts in the deep terrestrial subsurface.</title>
        <authorList>
            <person name="Probst A.J."/>
            <person name="Ladd B."/>
            <person name="Jarett J.K."/>
            <person name="Geller-Mcgrath D.E."/>
            <person name="Sieber C.M.K."/>
            <person name="Emerson J.B."/>
            <person name="Anantharaman K."/>
            <person name="Thomas B.C."/>
            <person name="Malmstrom R."/>
            <person name="Stieglmeier M."/>
            <person name="Klingl A."/>
            <person name="Woyke T."/>
            <person name="Ryan C.M."/>
            <person name="Banfield J.F."/>
        </authorList>
    </citation>
    <scope>NUCLEOTIDE SEQUENCE [LARGE SCALE GENOMIC DNA]</scope>
</reference>
<evidence type="ECO:0000256" key="6">
    <source>
        <dbReference type="SAM" id="Phobius"/>
    </source>
</evidence>
<evidence type="ECO:0000256" key="1">
    <source>
        <dbReference type="ARBA" id="ARBA00004651"/>
    </source>
</evidence>
<dbReference type="PANTHER" id="PTHR30250:SF11">
    <property type="entry name" value="O-ANTIGEN TRANSPORTER-RELATED"/>
    <property type="match status" value="1"/>
</dbReference>
<dbReference type="AlphaFoldDB" id="A0A2H0TGN6"/>
<organism evidence="7 8">
    <name type="scientific">Candidatus Niyogibacteria bacterium CG10_big_fil_rev_8_21_14_0_10_46_36</name>
    <dbReference type="NCBI Taxonomy" id="1974726"/>
    <lineage>
        <taxon>Bacteria</taxon>
        <taxon>Candidatus Niyogiibacteriota</taxon>
    </lineage>
</organism>
<feature type="transmembrane region" description="Helical" evidence="6">
    <location>
        <begin position="345"/>
        <end position="369"/>
    </location>
</feature>
<evidence type="ECO:0000256" key="5">
    <source>
        <dbReference type="ARBA" id="ARBA00023136"/>
    </source>
</evidence>
<feature type="transmembrane region" description="Helical" evidence="6">
    <location>
        <begin position="408"/>
        <end position="425"/>
    </location>
</feature>
<dbReference type="GO" id="GO:0005886">
    <property type="term" value="C:plasma membrane"/>
    <property type="evidence" value="ECO:0007669"/>
    <property type="project" value="UniProtKB-SubCell"/>
</dbReference>
<dbReference type="PANTHER" id="PTHR30250">
    <property type="entry name" value="PST FAMILY PREDICTED COLANIC ACID TRANSPORTER"/>
    <property type="match status" value="1"/>
</dbReference>
<dbReference type="InterPro" id="IPR050833">
    <property type="entry name" value="Poly_Biosynth_Transport"/>
</dbReference>
<evidence type="ECO:0000256" key="3">
    <source>
        <dbReference type="ARBA" id="ARBA00022692"/>
    </source>
</evidence>
<feature type="transmembrane region" description="Helical" evidence="6">
    <location>
        <begin position="54"/>
        <end position="81"/>
    </location>
</feature>
<keyword evidence="4 6" id="KW-1133">Transmembrane helix</keyword>
<feature type="transmembrane region" description="Helical" evidence="6">
    <location>
        <begin position="381"/>
        <end position="402"/>
    </location>
</feature>
<accession>A0A2H0TGN6</accession>